<reference evidence="3" key="1">
    <citation type="journal article" date="2020" name="Nature">
        <title>Giant virus diversity and host interactions through global metagenomics.</title>
        <authorList>
            <person name="Schulz F."/>
            <person name="Roux S."/>
            <person name="Paez-Espino D."/>
            <person name="Jungbluth S."/>
            <person name="Walsh D.A."/>
            <person name="Denef V.J."/>
            <person name="McMahon K.D."/>
            <person name="Konstantinidis K.T."/>
            <person name="Eloe-Fadrosh E.A."/>
            <person name="Kyrpides N.C."/>
            <person name="Woyke T."/>
        </authorList>
    </citation>
    <scope>NUCLEOTIDE SEQUENCE</scope>
    <source>
        <strain evidence="3">GVMAG-M-3300023174-129</strain>
    </source>
</reference>
<feature type="domain" description="HMG box" evidence="2">
    <location>
        <begin position="23"/>
        <end position="73"/>
    </location>
</feature>
<dbReference type="AlphaFoldDB" id="A0A6C0D7C4"/>
<dbReference type="SUPFAM" id="SSF47095">
    <property type="entry name" value="HMG-box"/>
    <property type="match status" value="1"/>
</dbReference>
<proteinExistence type="predicted"/>
<dbReference type="PROSITE" id="PS50118">
    <property type="entry name" value="HMG_BOX_2"/>
    <property type="match status" value="1"/>
</dbReference>
<protein>
    <recommendedName>
        <fullName evidence="2">HMG box domain-containing protein</fullName>
    </recommendedName>
</protein>
<organism evidence="3">
    <name type="scientific">viral metagenome</name>
    <dbReference type="NCBI Taxonomy" id="1070528"/>
    <lineage>
        <taxon>unclassified sequences</taxon>
        <taxon>metagenomes</taxon>
        <taxon>organismal metagenomes</taxon>
    </lineage>
</organism>
<dbReference type="Pfam" id="PF00505">
    <property type="entry name" value="HMG_box"/>
    <property type="match status" value="1"/>
</dbReference>
<feature type="compositionally biased region" description="Basic residues" evidence="1">
    <location>
        <begin position="7"/>
        <end position="27"/>
    </location>
</feature>
<dbReference type="CDD" id="cd00084">
    <property type="entry name" value="HMG-box_SF"/>
    <property type="match status" value="1"/>
</dbReference>
<evidence type="ECO:0000259" key="2">
    <source>
        <dbReference type="PROSITE" id="PS50118"/>
    </source>
</evidence>
<feature type="region of interest" description="Disordered" evidence="1">
    <location>
        <begin position="1"/>
        <end position="28"/>
    </location>
</feature>
<dbReference type="EMBL" id="MN739545">
    <property type="protein sequence ID" value="QHT12431.1"/>
    <property type="molecule type" value="Genomic_DNA"/>
</dbReference>
<accession>A0A6C0D7C4</accession>
<dbReference type="InterPro" id="IPR009071">
    <property type="entry name" value="HMG_box_dom"/>
</dbReference>
<dbReference type="InterPro" id="IPR036910">
    <property type="entry name" value="HMG_box_dom_sf"/>
</dbReference>
<evidence type="ECO:0000256" key="1">
    <source>
        <dbReference type="SAM" id="MobiDB-lite"/>
    </source>
</evidence>
<evidence type="ECO:0000313" key="3">
    <source>
        <dbReference type="EMBL" id="QHT12431.1"/>
    </source>
</evidence>
<dbReference type="Gene3D" id="1.10.30.10">
    <property type="entry name" value="High mobility group box domain"/>
    <property type="match status" value="1"/>
</dbReference>
<name>A0A6C0D7C4_9ZZZZ</name>
<sequence>MNNNATRKNRKNNMRKNRTMSGGKRKMNPYMKFANKHRAEVMRSMPKAKIPDIGRALGKKWRSLSEAQKKSYA</sequence>